<dbReference type="InterPro" id="IPR007029">
    <property type="entry name" value="YHS_dom"/>
</dbReference>
<evidence type="ECO:0000256" key="1">
    <source>
        <dbReference type="SAM" id="SignalP"/>
    </source>
</evidence>
<evidence type="ECO:0000259" key="2">
    <source>
        <dbReference type="Pfam" id="PF04945"/>
    </source>
</evidence>
<dbReference type="RefSeq" id="WP_193904677.1">
    <property type="nucleotide sequence ID" value="NZ_JADEXG010000002.1"/>
</dbReference>
<dbReference type="Proteomes" id="UP000636505">
    <property type="component" value="Unassembled WGS sequence"/>
</dbReference>
<sequence length="185" mass="20387">MIPRLSLTQRSLAALLFLSLGTFACNKTSTRVFSSESAAEADVAAAADGVSAVAEPSEQTEPYVVYEEDGVAIKGADPVAYFTDAEYVPGSSEFTHDWEGVTWQFASAENRDRFASSPEQYAPQYGGFCAWAVSQGYIAPIDPEAWTVVDNRLYLNFNQKIQERWLKDVPDNIADADENWPDVLL</sequence>
<reference evidence="3" key="1">
    <citation type="submission" date="2020-10" db="EMBL/GenBank/DDBJ databases">
        <authorList>
            <person name="Castelo-Branco R."/>
            <person name="Eusebio N."/>
            <person name="Adriana R."/>
            <person name="Vieira A."/>
            <person name="Brugerolle De Fraissinette N."/>
            <person name="Rezende De Castro R."/>
            <person name="Schneider M.P."/>
            <person name="Vasconcelos V."/>
            <person name="Leao P.N."/>
        </authorList>
    </citation>
    <scope>NUCLEOTIDE SEQUENCE</scope>
    <source>
        <strain evidence="3">LEGE 07310</strain>
    </source>
</reference>
<dbReference type="PROSITE" id="PS51257">
    <property type="entry name" value="PROKAR_LIPOPROTEIN"/>
    <property type="match status" value="1"/>
</dbReference>
<evidence type="ECO:0000313" key="4">
    <source>
        <dbReference type="Proteomes" id="UP000636505"/>
    </source>
</evidence>
<dbReference type="AlphaFoldDB" id="A0A8J7A8P3"/>
<organism evidence="3 4">
    <name type="scientific">Vasconcelosia minhoensis LEGE 07310</name>
    <dbReference type="NCBI Taxonomy" id="915328"/>
    <lineage>
        <taxon>Bacteria</taxon>
        <taxon>Bacillati</taxon>
        <taxon>Cyanobacteriota</taxon>
        <taxon>Cyanophyceae</taxon>
        <taxon>Nodosilineales</taxon>
        <taxon>Cymatolegaceae</taxon>
        <taxon>Vasconcelosia</taxon>
        <taxon>Vasconcelosia minhoensis</taxon>
    </lineage>
</organism>
<keyword evidence="4" id="KW-1185">Reference proteome</keyword>
<comment type="caution">
    <text evidence="3">The sequence shown here is derived from an EMBL/GenBank/DDBJ whole genome shotgun (WGS) entry which is preliminary data.</text>
</comment>
<feature type="chain" id="PRO_5035277422" evidence="1">
    <location>
        <begin position="25"/>
        <end position="185"/>
    </location>
</feature>
<feature type="domain" description="YHS" evidence="2">
    <location>
        <begin position="79"/>
        <end position="125"/>
    </location>
</feature>
<dbReference type="Pfam" id="PF04945">
    <property type="entry name" value="YHS"/>
    <property type="match status" value="1"/>
</dbReference>
<gene>
    <name evidence="3" type="ORF">IQ241_01690</name>
</gene>
<protein>
    <submittedName>
        <fullName evidence="3">YHS domain-containing protein</fullName>
    </submittedName>
</protein>
<evidence type="ECO:0000313" key="3">
    <source>
        <dbReference type="EMBL" id="MBE9076016.1"/>
    </source>
</evidence>
<proteinExistence type="predicted"/>
<keyword evidence="1" id="KW-0732">Signal</keyword>
<feature type="signal peptide" evidence="1">
    <location>
        <begin position="1"/>
        <end position="24"/>
    </location>
</feature>
<dbReference type="EMBL" id="JADEXG010000002">
    <property type="protein sequence ID" value="MBE9076016.1"/>
    <property type="molecule type" value="Genomic_DNA"/>
</dbReference>
<dbReference type="NCBIfam" id="NF041384">
    <property type="entry name" value="YHS_seleno_dom"/>
    <property type="match status" value="1"/>
</dbReference>
<name>A0A8J7A8P3_9CYAN</name>
<accession>A0A8J7A8P3</accession>